<dbReference type="EMBL" id="AABFMV010000008">
    <property type="protein sequence ID" value="EAH1615989.1"/>
    <property type="molecule type" value="Genomic_DNA"/>
</dbReference>
<evidence type="ECO:0000313" key="11">
    <source>
        <dbReference type="EMBL" id="UUJ80159.1"/>
    </source>
</evidence>
<dbReference type="Proteomes" id="UP000478945">
    <property type="component" value="Unassembled WGS sequence"/>
</dbReference>
<proteinExistence type="predicted"/>
<dbReference type="Proteomes" id="UP000529135">
    <property type="component" value="Unassembled WGS sequence"/>
</dbReference>
<reference evidence="2 12" key="1">
    <citation type="submission" date="2018-06" db="EMBL/GenBank/DDBJ databases">
        <authorList>
            <consortium name="GenomeTrakr: Next Generation Sequencing Network for Food Pathogen Tracability"/>
        </authorList>
    </citation>
    <scope>NUCLEOTIDE SEQUENCE [LARGE SCALE GENOMIC DNA]</scope>
    <source>
        <strain evidence="2 12">FLAG-78586</strain>
    </source>
</reference>
<sequence length="212" mass="23686">MIKILYVLGMSLVLSILIGSVQVSAKENIFSTKDKEVYVENNQYGEIIQTEIDYSNANIETVEGAKVTYSEAKEISEESQSNTRPLLKKSSKTTGTKTVIPGGMIYKGVTVKQNFSGYSFSYKADYTTIYGKIEWGSKYADRLDRIYGINYSTNNGGSILSKGVFRKNEKSGYSAYGGVKMVINNTSGGNYTVYNYIRVGKDKVWLDYVNNR</sequence>
<dbReference type="Proteomes" id="UP000525068">
    <property type="component" value="Unassembled WGS sequence"/>
</dbReference>
<evidence type="ECO:0000313" key="3">
    <source>
        <dbReference type="EMBL" id="EAE2660155.1"/>
    </source>
</evidence>
<gene>
    <name evidence="2" type="ORF">APD94_03270</name>
    <name evidence="11" type="ORF">BES38_02850</name>
    <name evidence="7" type="ORF">D4271_11260</name>
    <name evidence="4" type="ORF">D4C60_06175</name>
    <name evidence="5" type="ORF">D4D89_05600</name>
    <name evidence="6" type="ORF">D4U23_00820</name>
    <name evidence="8" type="ORF">D5M70_05595</name>
    <name evidence="1" type="ORF">E0I39_05665</name>
    <name evidence="3" type="ORF">E1V33_08305</name>
    <name evidence="9" type="ORF">FJU19_05505</name>
    <name evidence="10" type="ORF">G3R95_001154</name>
</gene>
<dbReference type="EMBL" id="AAAIJX010000003">
    <property type="protein sequence ID" value="EAC4482371.1"/>
    <property type="molecule type" value="Genomic_DNA"/>
</dbReference>
<name>A0A459LHT4_LISMN</name>
<dbReference type="AlphaFoldDB" id="A0A459LHT4"/>
<organism evidence="2 12">
    <name type="scientific">Listeria monocytogenes</name>
    <dbReference type="NCBI Taxonomy" id="1639"/>
    <lineage>
        <taxon>Bacteria</taxon>
        <taxon>Bacillati</taxon>
        <taxon>Bacillota</taxon>
        <taxon>Bacilli</taxon>
        <taxon>Bacillales</taxon>
        <taxon>Listeriaceae</taxon>
        <taxon>Listeria</taxon>
    </lineage>
</organism>
<dbReference type="EMBL" id="AABEVT010000001">
    <property type="protein sequence ID" value="EAH0250923.1"/>
    <property type="molecule type" value="Genomic_DNA"/>
</dbReference>
<evidence type="ECO:0000313" key="7">
    <source>
        <dbReference type="EMBL" id="EAH1615989.1"/>
    </source>
</evidence>
<evidence type="ECO:0000313" key="14">
    <source>
        <dbReference type="Proteomes" id="UP000470497"/>
    </source>
</evidence>
<reference evidence="11" key="3">
    <citation type="submission" date="2022-06" db="EMBL/GenBank/DDBJ databases">
        <title>Complete genomes of Listeria monocytogenes strains L58-55 and 6179.</title>
        <authorList>
            <person name="Schmitz-Esser S."/>
            <person name="Tibbs-Cortes B.W."/>
        </authorList>
    </citation>
    <scope>NUCLEOTIDE SEQUENCE</scope>
    <source>
        <strain evidence="11">L58-55</strain>
    </source>
</reference>
<evidence type="ECO:0000313" key="17">
    <source>
        <dbReference type="Proteomes" id="UP000525068"/>
    </source>
</evidence>
<evidence type="ECO:0000313" key="2">
    <source>
        <dbReference type="EMBL" id="EAE1094969.1"/>
    </source>
</evidence>
<dbReference type="Proteomes" id="UP000413786">
    <property type="component" value="Unassembled WGS sequence"/>
</dbReference>
<dbReference type="RefSeq" id="WP_003721530.1">
    <property type="nucleotide sequence ID" value="NZ_BAAFVI010000013.1"/>
</dbReference>
<evidence type="ECO:0000313" key="12">
    <source>
        <dbReference type="Proteomes" id="UP000355989"/>
    </source>
</evidence>
<dbReference type="EMBL" id="CP098507">
    <property type="protein sequence ID" value="UUJ80159.1"/>
    <property type="molecule type" value="Genomic_DNA"/>
</dbReference>
<evidence type="ECO:0000313" key="1">
    <source>
        <dbReference type="EMBL" id="EAC4482371.1"/>
    </source>
</evidence>
<protein>
    <submittedName>
        <fullName evidence="2">Uncharacterized protein</fullName>
    </submittedName>
</protein>
<evidence type="ECO:0000313" key="4">
    <source>
        <dbReference type="EMBL" id="EAG9856574.1"/>
    </source>
</evidence>
<evidence type="ECO:0000313" key="15">
    <source>
        <dbReference type="Proteomes" id="UP000478945"/>
    </source>
</evidence>
<evidence type="ECO:0000313" key="19">
    <source>
        <dbReference type="Proteomes" id="UP000548826"/>
    </source>
</evidence>
<dbReference type="Proteomes" id="UP000355989">
    <property type="component" value="Unassembled WGS sequence"/>
</dbReference>
<accession>A0A459LHT4</accession>
<dbReference type="EMBL" id="AANOZB010000003">
    <property type="protein sequence ID" value="EDP8409604.1"/>
    <property type="molecule type" value="Genomic_DNA"/>
</dbReference>
<dbReference type="EMBL" id="AAAQOE010000001">
    <property type="protein sequence ID" value="EAE1094969.1"/>
    <property type="molecule type" value="Genomic_DNA"/>
</dbReference>
<reference evidence="16 17" key="2">
    <citation type="submission" date="2019-04" db="EMBL/GenBank/DDBJ databases">
        <authorList>
            <person name="Ashton P.M."/>
            <person name="Dallman T."/>
            <person name="Nair S."/>
            <person name="De Pinna E."/>
            <person name="Peters T."/>
            <person name="Grant K."/>
        </authorList>
    </citation>
    <scope>NUCLEOTIDE SEQUENCE [LARGE SCALE GENOMIC DNA]</scope>
    <source>
        <strain evidence="6 20">406731</strain>
        <strain evidence="4 19">429821</strain>
        <strain evidence="7 17">562417</strain>
        <strain evidence="8 18">562428</strain>
        <strain evidence="5 16">563356</strain>
        <strain evidence="1 13">688377</strain>
        <strain evidence="9 15">760311</strain>
        <strain evidence="10 14">883775</strain>
        <strain evidence="3">RL15000161</strain>
    </source>
</reference>
<dbReference type="Proteomes" id="UP000383365">
    <property type="component" value="Unassembled WGS sequence"/>
</dbReference>
<evidence type="ECO:0000313" key="8">
    <source>
        <dbReference type="EMBL" id="EAH3126770.1"/>
    </source>
</evidence>
<dbReference type="Proteomes" id="UP000193519">
    <property type="component" value="Chromosome"/>
</dbReference>
<evidence type="ECO:0000313" key="9">
    <source>
        <dbReference type="EMBL" id="ECL0130544.1"/>
    </source>
</evidence>
<dbReference type="EMBL" id="AAJEKY010000003">
    <property type="protein sequence ID" value="ECL0130544.1"/>
    <property type="molecule type" value="Genomic_DNA"/>
</dbReference>
<dbReference type="EMBL" id="AABEVI010000003">
    <property type="protein sequence ID" value="EAH0217784.1"/>
    <property type="molecule type" value="Genomic_DNA"/>
</dbReference>
<dbReference type="Proteomes" id="UP000566597">
    <property type="component" value="Unassembled WGS sequence"/>
</dbReference>
<evidence type="ECO:0000313" key="6">
    <source>
        <dbReference type="EMBL" id="EAH0250923.1"/>
    </source>
</evidence>
<dbReference type="EMBL" id="AAARIE010000007">
    <property type="protein sequence ID" value="EAE2660155.1"/>
    <property type="molecule type" value="Genomic_DNA"/>
</dbReference>
<evidence type="ECO:0000313" key="10">
    <source>
        <dbReference type="EMBL" id="EDP8409604.1"/>
    </source>
</evidence>
<dbReference type="Proteomes" id="UP000517258">
    <property type="component" value="Unassembled WGS sequence"/>
</dbReference>
<dbReference type="EMBL" id="AABEQV010000003">
    <property type="protein sequence ID" value="EAG9856574.1"/>
    <property type="molecule type" value="Genomic_DNA"/>
</dbReference>
<evidence type="ECO:0000313" key="20">
    <source>
        <dbReference type="Proteomes" id="UP000566597"/>
    </source>
</evidence>
<evidence type="ECO:0000313" key="5">
    <source>
        <dbReference type="EMBL" id="EAH0217784.1"/>
    </source>
</evidence>
<evidence type="ECO:0000313" key="16">
    <source>
        <dbReference type="Proteomes" id="UP000517258"/>
    </source>
</evidence>
<evidence type="ECO:0000313" key="18">
    <source>
        <dbReference type="Proteomes" id="UP000529135"/>
    </source>
</evidence>
<dbReference type="Proteomes" id="UP000470497">
    <property type="component" value="Unassembled WGS sequence"/>
</dbReference>
<dbReference type="Proteomes" id="UP000548826">
    <property type="component" value="Unassembled WGS sequence"/>
</dbReference>
<dbReference type="EMBL" id="AABGFX010000003">
    <property type="protein sequence ID" value="EAH3126770.1"/>
    <property type="molecule type" value="Genomic_DNA"/>
</dbReference>
<evidence type="ECO:0000313" key="13">
    <source>
        <dbReference type="Proteomes" id="UP000413786"/>
    </source>
</evidence>